<dbReference type="PANTHER" id="PTHR24390:SF159">
    <property type="entry name" value="GROWTH FACTOR INDEPENDENT 1 TRANSCRIPTIONAL REPRESSOR"/>
    <property type="match status" value="1"/>
</dbReference>
<feature type="compositionally biased region" description="Polar residues" evidence="9">
    <location>
        <begin position="276"/>
        <end position="289"/>
    </location>
</feature>
<keyword evidence="6" id="KW-0238">DNA-binding</keyword>
<dbReference type="SMART" id="SM00355">
    <property type="entry name" value="ZnF_C2H2"/>
    <property type="match status" value="8"/>
</dbReference>
<keyword evidence="7" id="KW-0539">Nucleus</keyword>
<evidence type="ECO:0000256" key="3">
    <source>
        <dbReference type="ARBA" id="ARBA00022737"/>
    </source>
</evidence>
<feature type="domain" description="C2H2-type" evidence="10">
    <location>
        <begin position="521"/>
        <end position="548"/>
    </location>
</feature>
<evidence type="ECO:0000256" key="8">
    <source>
        <dbReference type="PROSITE-ProRule" id="PRU00042"/>
    </source>
</evidence>
<evidence type="ECO:0000256" key="1">
    <source>
        <dbReference type="ARBA" id="ARBA00004123"/>
    </source>
</evidence>
<feature type="domain" description="C2H2-type" evidence="10">
    <location>
        <begin position="465"/>
        <end position="492"/>
    </location>
</feature>
<protein>
    <submittedName>
        <fullName evidence="13">Uncharacterized protein isoform X1</fullName>
    </submittedName>
</protein>
<dbReference type="SUPFAM" id="SSF57667">
    <property type="entry name" value="beta-beta-alpha zinc fingers"/>
    <property type="match status" value="5"/>
</dbReference>
<keyword evidence="4 8" id="KW-0863">Zinc-finger</keyword>
<feature type="domain" description="C2H2-type" evidence="10">
    <location>
        <begin position="352"/>
        <end position="379"/>
    </location>
</feature>
<accession>A0ABM5FGD6</accession>
<keyword evidence="3" id="KW-0677">Repeat</keyword>
<dbReference type="PROSITE" id="PS50804">
    <property type="entry name" value="SCAN_BOX"/>
    <property type="match status" value="1"/>
</dbReference>
<dbReference type="SMART" id="SM00431">
    <property type="entry name" value="SCAN"/>
    <property type="match status" value="1"/>
</dbReference>
<reference evidence="12" key="1">
    <citation type="submission" date="2025-05" db="UniProtKB">
        <authorList>
            <consortium name="RefSeq"/>
        </authorList>
    </citation>
    <scope>NUCLEOTIDE SEQUENCE [LARGE SCALE GENOMIC DNA]</scope>
</reference>
<feature type="domain" description="C2H2-type" evidence="10">
    <location>
        <begin position="324"/>
        <end position="351"/>
    </location>
</feature>
<feature type="compositionally biased region" description="Basic and acidic residues" evidence="9">
    <location>
        <begin position="263"/>
        <end position="275"/>
    </location>
</feature>
<evidence type="ECO:0000256" key="2">
    <source>
        <dbReference type="ARBA" id="ARBA00022723"/>
    </source>
</evidence>
<dbReference type="InterPro" id="IPR038269">
    <property type="entry name" value="SCAN_sf"/>
</dbReference>
<evidence type="ECO:0000313" key="13">
    <source>
        <dbReference type="RefSeq" id="XP_072844469.1"/>
    </source>
</evidence>
<feature type="domain" description="C2H2-type" evidence="10">
    <location>
        <begin position="409"/>
        <end position="436"/>
    </location>
</feature>
<comment type="subcellular location">
    <subcellularLocation>
        <location evidence="1">Nucleus</location>
    </subcellularLocation>
</comment>
<sequence length="604" mass="68029">MEAAILQGVASCREWQRQHFRRFCYEEAKGPREACGQLRDLCHQWLKLERRNKEQILELVILEQFLDILPWEMQGWVKESGPETCIQAAALAEEFLQRQQEEKSGEEGVRRWREALGLFEEEESTSPVDEPILLDSQQAQLNSESEEEDRTEEKGFHGENQGFGGNEEPPSVGNLRPAKFLRTLLGKAKNISWDPKPGPTSRKKRGTKEAQESGPVAKGGASVPRGEKGDPDNDPARPESLKWEPREEDKDDFGYGSDFLIDAEGKPHKPVDFKEMSSQSSNQIKQPSVPTGDKMCSSSNSEKSTYPVFSPVGHDLTLAEEELDECSGCGKNIIYGSDLLKKERIHLGDKLYVCLTCGERFGLYSSLMQHERTHTGGETYMPFKCRKVICHNGSSSSSEKRTEAGEEPHKCSACGKSFCKSSGLRFHKRIHTGERPYVCTECGKSFSPRSNLLLHERTHTGVKPFRCCECGKRFLRSSDLVRHEITHTGEKPYTCSRCGRSFGHNSTLIAHERTHTGEKPYKCSVCGRSFQHHSGLIKHERTHTSERPYGCPACGKGFSQSSGLTLHMRTHTGEKPYQCLACGKSYSQRSKLTNHERIHGTEKL</sequence>
<feature type="domain" description="C2H2-type" evidence="10">
    <location>
        <begin position="493"/>
        <end position="520"/>
    </location>
</feature>
<dbReference type="Proteomes" id="UP001652642">
    <property type="component" value="Chromosome 2"/>
</dbReference>
<reference evidence="13" key="2">
    <citation type="submission" date="2025-08" db="UniProtKB">
        <authorList>
            <consortium name="RefSeq"/>
        </authorList>
    </citation>
    <scope>IDENTIFICATION</scope>
</reference>
<feature type="region of interest" description="Disordered" evidence="9">
    <location>
        <begin position="138"/>
        <end position="174"/>
    </location>
</feature>
<evidence type="ECO:0000256" key="4">
    <source>
        <dbReference type="ARBA" id="ARBA00022771"/>
    </source>
</evidence>
<proteinExistence type="predicted"/>
<feature type="domain" description="C2H2-type" evidence="10">
    <location>
        <begin position="577"/>
        <end position="604"/>
    </location>
</feature>
<dbReference type="PANTHER" id="PTHR24390">
    <property type="entry name" value="ZINC FINGER PROTEIN"/>
    <property type="match status" value="1"/>
</dbReference>
<name>A0ABM5FGD6_9SAUR</name>
<dbReference type="PROSITE" id="PS00028">
    <property type="entry name" value="ZINC_FINGER_C2H2_1"/>
    <property type="match status" value="8"/>
</dbReference>
<keyword evidence="12" id="KW-1185">Reference proteome</keyword>
<dbReference type="SUPFAM" id="SSF47353">
    <property type="entry name" value="Retrovirus capsid dimerization domain-like"/>
    <property type="match status" value="1"/>
</dbReference>
<evidence type="ECO:0000256" key="9">
    <source>
        <dbReference type="SAM" id="MobiDB-lite"/>
    </source>
</evidence>
<dbReference type="Gene3D" id="1.10.4020.10">
    <property type="entry name" value="DNA breaking-rejoining enzymes"/>
    <property type="match status" value="1"/>
</dbReference>
<organism evidence="12 13">
    <name type="scientific">Pogona vitticeps</name>
    <name type="common">central bearded dragon</name>
    <dbReference type="NCBI Taxonomy" id="103695"/>
    <lineage>
        <taxon>Eukaryota</taxon>
        <taxon>Metazoa</taxon>
        <taxon>Chordata</taxon>
        <taxon>Craniata</taxon>
        <taxon>Vertebrata</taxon>
        <taxon>Euteleostomi</taxon>
        <taxon>Lepidosauria</taxon>
        <taxon>Squamata</taxon>
        <taxon>Bifurcata</taxon>
        <taxon>Unidentata</taxon>
        <taxon>Episquamata</taxon>
        <taxon>Toxicofera</taxon>
        <taxon>Iguania</taxon>
        <taxon>Acrodonta</taxon>
        <taxon>Agamidae</taxon>
        <taxon>Amphibolurinae</taxon>
        <taxon>Pogona</taxon>
    </lineage>
</organism>
<feature type="compositionally biased region" description="Basic and acidic residues" evidence="9">
    <location>
        <begin position="225"/>
        <end position="248"/>
    </location>
</feature>
<dbReference type="GeneID" id="110069831"/>
<feature type="domain" description="C2H2-type" evidence="10">
    <location>
        <begin position="549"/>
        <end position="576"/>
    </location>
</feature>
<dbReference type="InterPro" id="IPR013087">
    <property type="entry name" value="Znf_C2H2_type"/>
</dbReference>
<feature type="region of interest" description="Disordered" evidence="9">
    <location>
        <begin position="186"/>
        <end position="304"/>
    </location>
</feature>
<dbReference type="PROSITE" id="PS50157">
    <property type="entry name" value="ZINC_FINGER_C2H2_2"/>
    <property type="match status" value="9"/>
</dbReference>
<gene>
    <name evidence="13" type="primary">LOC110069831</name>
</gene>
<dbReference type="InterPro" id="IPR003309">
    <property type="entry name" value="SCAN_dom"/>
</dbReference>
<evidence type="ECO:0000256" key="6">
    <source>
        <dbReference type="ARBA" id="ARBA00023125"/>
    </source>
</evidence>
<keyword evidence="5" id="KW-0862">Zinc</keyword>
<evidence type="ECO:0000256" key="5">
    <source>
        <dbReference type="ARBA" id="ARBA00022833"/>
    </source>
</evidence>
<dbReference type="Pfam" id="PF02023">
    <property type="entry name" value="SCAN"/>
    <property type="match status" value="1"/>
</dbReference>
<feature type="domain" description="C2H2-type" evidence="10">
    <location>
        <begin position="437"/>
        <end position="464"/>
    </location>
</feature>
<dbReference type="Pfam" id="PF13912">
    <property type="entry name" value="zf-C2H2_6"/>
    <property type="match status" value="1"/>
</dbReference>
<keyword evidence="2" id="KW-0479">Metal-binding</keyword>
<evidence type="ECO:0000259" key="11">
    <source>
        <dbReference type="PROSITE" id="PS50804"/>
    </source>
</evidence>
<feature type="domain" description="SCAN box" evidence="11">
    <location>
        <begin position="17"/>
        <end position="99"/>
    </location>
</feature>
<dbReference type="Pfam" id="PF00096">
    <property type="entry name" value="zf-C2H2"/>
    <property type="match status" value="6"/>
</dbReference>
<evidence type="ECO:0000259" key="10">
    <source>
        <dbReference type="PROSITE" id="PS50157"/>
    </source>
</evidence>
<evidence type="ECO:0000256" key="7">
    <source>
        <dbReference type="ARBA" id="ARBA00023242"/>
    </source>
</evidence>
<evidence type="ECO:0000313" key="12">
    <source>
        <dbReference type="Proteomes" id="UP001652642"/>
    </source>
</evidence>
<dbReference type="Gene3D" id="3.30.160.60">
    <property type="entry name" value="Classic Zinc Finger"/>
    <property type="match status" value="8"/>
</dbReference>
<dbReference type="InterPro" id="IPR036236">
    <property type="entry name" value="Znf_C2H2_sf"/>
</dbReference>
<dbReference type="RefSeq" id="XP_072844469.1">
    <property type="nucleotide sequence ID" value="XM_072988368.1"/>
</dbReference>
<dbReference type="CDD" id="cd07936">
    <property type="entry name" value="SCAN"/>
    <property type="match status" value="1"/>
</dbReference>